<dbReference type="InterPro" id="IPR017871">
    <property type="entry name" value="ABC_transporter-like_CS"/>
</dbReference>
<dbReference type="InterPro" id="IPR011527">
    <property type="entry name" value="ABC1_TM_dom"/>
</dbReference>
<dbReference type="PROSITE" id="PS50893">
    <property type="entry name" value="ABC_TRANSPORTER_2"/>
    <property type="match status" value="1"/>
</dbReference>
<dbReference type="RefSeq" id="WP_355086248.1">
    <property type="nucleotide sequence ID" value="NZ_JBEXKW010000021.1"/>
</dbReference>
<feature type="domain" description="ABC transmembrane type-1" evidence="9">
    <location>
        <begin position="47"/>
        <end position="328"/>
    </location>
</feature>
<dbReference type="Pfam" id="PF00664">
    <property type="entry name" value="ABC_membrane"/>
    <property type="match status" value="1"/>
</dbReference>
<feature type="transmembrane region" description="Helical" evidence="7">
    <location>
        <begin position="166"/>
        <end position="196"/>
    </location>
</feature>
<dbReference type="PROSITE" id="PS50929">
    <property type="entry name" value="ABC_TM1F"/>
    <property type="match status" value="1"/>
</dbReference>
<evidence type="ECO:0000256" key="1">
    <source>
        <dbReference type="ARBA" id="ARBA00004651"/>
    </source>
</evidence>
<comment type="caution">
    <text evidence="10">The sequence shown here is derived from an EMBL/GenBank/DDBJ whole genome shotgun (WGS) entry which is preliminary data.</text>
</comment>
<evidence type="ECO:0000256" key="6">
    <source>
        <dbReference type="ARBA" id="ARBA00023136"/>
    </source>
</evidence>
<organism evidence="10 11">
    <name type="scientific">Nocardia aurea</name>
    <dbReference type="NCBI Taxonomy" id="2144174"/>
    <lineage>
        <taxon>Bacteria</taxon>
        <taxon>Bacillati</taxon>
        <taxon>Actinomycetota</taxon>
        <taxon>Actinomycetes</taxon>
        <taxon>Mycobacteriales</taxon>
        <taxon>Nocardiaceae</taxon>
        <taxon>Nocardia</taxon>
    </lineage>
</organism>
<dbReference type="SMART" id="SM00382">
    <property type="entry name" value="AAA"/>
    <property type="match status" value="1"/>
</dbReference>
<keyword evidence="3" id="KW-0547">Nucleotide-binding</keyword>
<dbReference type="EMBL" id="JBFAKC010000002">
    <property type="protein sequence ID" value="MEV0706688.1"/>
    <property type="molecule type" value="Genomic_DNA"/>
</dbReference>
<evidence type="ECO:0000256" key="2">
    <source>
        <dbReference type="ARBA" id="ARBA00022692"/>
    </source>
</evidence>
<feature type="transmembrane region" description="Helical" evidence="7">
    <location>
        <begin position="80"/>
        <end position="104"/>
    </location>
</feature>
<dbReference type="InterPro" id="IPR036640">
    <property type="entry name" value="ABC1_TM_sf"/>
</dbReference>
<keyword evidence="5 7" id="KW-1133">Transmembrane helix</keyword>
<sequence length="626" mass="67453">MSIESVAWSQMYRQANAPQDERPFRRVTAERILRFARPHRRRIGVFLLFSVLSALLAVATPLLAGRIVNNIVGGAAPRAVVLLAALIGALAVVDAMLGLVIRWLSSRIGEGLILDLRTAVFDHVQKMPVAFFTRTRTGALVSRLNNDVIGAQRAFSDTLSGVVANLVTLVLTLAVMIGISWQITLLALLLLPVFVLPARRMGHRLASIQREAAGLNASMSTQMTERFSAPGATLVKLFGRPAQESDEFAVRARRVRDIGVRTAMLQTVFVTSLTLVSALAVALVYGLGGWYALRGQLDAGAVVALSLLLTRLYAPLTALASARMEIMSALVSFERVFEVLDLKPLIEDAPDAVAVPEGPVTVELDEVSFGYPSADKVSLASLEDVSTLDTRGGVEVLHRVSLRAEPGQLIALVGSSGAGKSTVAQLVSRLYDVDSGAVRLNGADVRQLDTASLRATVGLVTQDGHLFHDTIRANLSLARPEASETELWDALERARLRELVDSLQDGLDTVVGERGYRLSGGERQRLTIARLLLKQPRVVILDEATASLDSTSEAAVQEALSEALVGRTALVIAHRLSTIRAADQILVLEEGRVVERGTHTQLLAADGRYAELYRTQFADDPVPTAA</sequence>
<reference evidence="10 11" key="1">
    <citation type="submission" date="2024-06" db="EMBL/GenBank/DDBJ databases">
        <title>The Natural Products Discovery Center: Release of the First 8490 Sequenced Strains for Exploring Actinobacteria Biosynthetic Diversity.</title>
        <authorList>
            <person name="Kalkreuter E."/>
            <person name="Kautsar S.A."/>
            <person name="Yang D."/>
            <person name="Bader C.D."/>
            <person name="Teijaro C.N."/>
            <person name="Fluegel L."/>
            <person name="Davis C.M."/>
            <person name="Simpson J.R."/>
            <person name="Lauterbach L."/>
            <person name="Steele A.D."/>
            <person name="Gui C."/>
            <person name="Meng S."/>
            <person name="Li G."/>
            <person name="Viehrig K."/>
            <person name="Ye F."/>
            <person name="Su P."/>
            <person name="Kiefer A.F."/>
            <person name="Nichols A."/>
            <person name="Cepeda A.J."/>
            <person name="Yan W."/>
            <person name="Fan B."/>
            <person name="Jiang Y."/>
            <person name="Adhikari A."/>
            <person name="Zheng C.-J."/>
            <person name="Schuster L."/>
            <person name="Cowan T.M."/>
            <person name="Smanski M.J."/>
            <person name="Chevrette M.G."/>
            <person name="De Carvalho L.P.S."/>
            <person name="Shen B."/>
        </authorList>
    </citation>
    <scope>NUCLEOTIDE SEQUENCE [LARGE SCALE GENOMIC DNA]</scope>
    <source>
        <strain evidence="10 11">NPDC050403</strain>
    </source>
</reference>
<feature type="transmembrane region" description="Helical" evidence="7">
    <location>
        <begin position="299"/>
        <end position="320"/>
    </location>
</feature>
<evidence type="ECO:0000256" key="3">
    <source>
        <dbReference type="ARBA" id="ARBA00022741"/>
    </source>
</evidence>
<dbReference type="Pfam" id="PF00005">
    <property type="entry name" value="ABC_tran"/>
    <property type="match status" value="1"/>
</dbReference>
<feature type="transmembrane region" description="Helical" evidence="7">
    <location>
        <begin position="263"/>
        <end position="287"/>
    </location>
</feature>
<evidence type="ECO:0000256" key="7">
    <source>
        <dbReference type="SAM" id="Phobius"/>
    </source>
</evidence>
<dbReference type="InterPro" id="IPR003593">
    <property type="entry name" value="AAA+_ATPase"/>
</dbReference>
<feature type="transmembrane region" description="Helical" evidence="7">
    <location>
        <begin position="43"/>
        <end position="68"/>
    </location>
</feature>
<evidence type="ECO:0000313" key="11">
    <source>
        <dbReference type="Proteomes" id="UP001551695"/>
    </source>
</evidence>
<dbReference type="Gene3D" id="1.20.1560.10">
    <property type="entry name" value="ABC transporter type 1, transmembrane domain"/>
    <property type="match status" value="1"/>
</dbReference>
<dbReference type="Proteomes" id="UP001551695">
    <property type="component" value="Unassembled WGS sequence"/>
</dbReference>
<name>A0ABV3FMP2_9NOCA</name>
<evidence type="ECO:0000256" key="4">
    <source>
        <dbReference type="ARBA" id="ARBA00022840"/>
    </source>
</evidence>
<dbReference type="InterPro" id="IPR003439">
    <property type="entry name" value="ABC_transporter-like_ATP-bd"/>
</dbReference>
<dbReference type="GO" id="GO:0005524">
    <property type="term" value="F:ATP binding"/>
    <property type="evidence" value="ECO:0007669"/>
    <property type="project" value="UniProtKB-KW"/>
</dbReference>
<dbReference type="InterPro" id="IPR027417">
    <property type="entry name" value="P-loop_NTPase"/>
</dbReference>
<keyword evidence="2 7" id="KW-0812">Transmembrane</keyword>
<evidence type="ECO:0000313" key="10">
    <source>
        <dbReference type="EMBL" id="MEV0706688.1"/>
    </source>
</evidence>
<accession>A0ABV3FMP2</accession>
<dbReference type="InterPro" id="IPR039421">
    <property type="entry name" value="Type_1_exporter"/>
</dbReference>
<keyword evidence="11" id="KW-1185">Reference proteome</keyword>
<dbReference type="PROSITE" id="PS00211">
    <property type="entry name" value="ABC_TRANSPORTER_1"/>
    <property type="match status" value="1"/>
</dbReference>
<dbReference type="PANTHER" id="PTHR43394:SF1">
    <property type="entry name" value="ATP-BINDING CASSETTE SUB-FAMILY B MEMBER 10, MITOCHONDRIAL"/>
    <property type="match status" value="1"/>
</dbReference>
<evidence type="ECO:0000259" key="8">
    <source>
        <dbReference type="PROSITE" id="PS50893"/>
    </source>
</evidence>
<dbReference type="SUPFAM" id="SSF90123">
    <property type="entry name" value="ABC transporter transmembrane region"/>
    <property type="match status" value="1"/>
</dbReference>
<gene>
    <name evidence="10" type="ORF">AB0I48_03900</name>
</gene>
<dbReference type="Gene3D" id="3.40.50.300">
    <property type="entry name" value="P-loop containing nucleotide triphosphate hydrolases"/>
    <property type="match status" value="1"/>
</dbReference>
<dbReference type="CDD" id="cd18550">
    <property type="entry name" value="ABC_6TM_exporter_like"/>
    <property type="match status" value="1"/>
</dbReference>
<keyword evidence="6 7" id="KW-0472">Membrane</keyword>
<feature type="domain" description="ABC transporter" evidence="8">
    <location>
        <begin position="380"/>
        <end position="615"/>
    </location>
</feature>
<dbReference type="PANTHER" id="PTHR43394">
    <property type="entry name" value="ATP-DEPENDENT PERMEASE MDL1, MITOCHONDRIAL"/>
    <property type="match status" value="1"/>
</dbReference>
<evidence type="ECO:0000259" key="9">
    <source>
        <dbReference type="PROSITE" id="PS50929"/>
    </source>
</evidence>
<protein>
    <submittedName>
        <fullName evidence="10">ABC transporter ATP-binding protein</fullName>
    </submittedName>
</protein>
<keyword evidence="4 10" id="KW-0067">ATP-binding</keyword>
<proteinExistence type="predicted"/>
<dbReference type="SUPFAM" id="SSF52540">
    <property type="entry name" value="P-loop containing nucleoside triphosphate hydrolases"/>
    <property type="match status" value="1"/>
</dbReference>
<comment type="subcellular location">
    <subcellularLocation>
        <location evidence="1">Cell membrane</location>
        <topology evidence="1">Multi-pass membrane protein</topology>
    </subcellularLocation>
</comment>
<evidence type="ECO:0000256" key="5">
    <source>
        <dbReference type="ARBA" id="ARBA00022989"/>
    </source>
</evidence>